<dbReference type="EMBL" id="VJMJ01000191">
    <property type="protein sequence ID" value="KAF0727662.1"/>
    <property type="molecule type" value="Genomic_DNA"/>
</dbReference>
<keyword evidence="3" id="KW-1185">Reference proteome</keyword>
<evidence type="ECO:0000313" key="2">
    <source>
        <dbReference type="EMBL" id="KAF0727662.1"/>
    </source>
</evidence>
<dbReference type="AlphaFoldDB" id="A0A6G0WK65"/>
<evidence type="ECO:0000313" key="3">
    <source>
        <dbReference type="Proteomes" id="UP000481153"/>
    </source>
</evidence>
<dbReference type="VEuPathDB" id="FungiDB:AeMF1_009140"/>
<organism evidence="2 3">
    <name type="scientific">Aphanomyces euteiches</name>
    <dbReference type="NCBI Taxonomy" id="100861"/>
    <lineage>
        <taxon>Eukaryota</taxon>
        <taxon>Sar</taxon>
        <taxon>Stramenopiles</taxon>
        <taxon>Oomycota</taxon>
        <taxon>Saprolegniomycetes</taxon>
        <taxon>Saprolegniales</taxon>
        <taxon>Verrucalvaceae</taxon>
        <taxon>Aphanomyces</taxon>
    </lineage>
</organism>
<proteinExistence type="predicted"/>
<evidence type="ECO:0000256" key="1">
    <source>
        <dbReference type="SAM" id="MobiDB-lite"/>
    </source>
</evidence>
<reference evidence="2 3" key="1">
    <citation type="submission" date="2019-07" db="EMBL/GenBank/DDBJ databases">
        <title>Genomics analysis of Aphanomyces spp. identifies a new class of oomycete effector associated with host adaptation.</title>
        <authorList>
            <person name="Gaulin E."/>
        </authorList>
    </citation>
    <scope>NUCLEOTIDE SEQUENCE [LARGE SCALE GENOMIC DNA]</scope>
    <source>
        <strain evidence="2 3">ATCC 201684</strain>
    </source>
</reference>
<feature type="compositionally biased region" description="Basic residues" evidence="1">
    <location>
        <begin position="45"/>
        <end position="64"/>
    </location>
</feature>
<feature type="region of interest" description="Disordered" evidence="1">
    <location>
        <begin position="28"/>
        <end position="71"/>
    </location>
</feature>
<sequence>MMYATRRVYLYEDESKDRMRPDSLFMSRKQAQRQNAVKKPDVGSHHHHHAHHAHHHPHLRKKPPTRAGDDDAAWQPVFQAGCHFWQHSVTGECVADDSLKSSPCPFHEAIQPCEWNGDLGHDNDNGGGCAEQEDLEPYPACFHFLEESYTKSSQLQPGTRVLFATILRSPDTSGPIAPKSRTNPSIRHLVMRKSER</sequence>
<accession>A0A6G0WK65</accession>
<protein>
    <submittedName>
        <fullName evidence="2">Uncharacterized protein</fullName>
    </submittedName>
</protein>
<dbReference type="Proteomes" id="UP000481153">
    <property type="component" value="Unassembled WGS sequence"/>
</dbReference>
<comment type="caution">
    <text evidence="2">The sequence shown here is derived from an EMBL/GenBank/DDBJ whole genome shotgun (WGS) entry which is preliminary data.</text>
</comment>
<gene>
    <name evidence="2" type="ORF">Ae201684_014290</name>
</gene>
<name>A0A6G0WK65_9STRA</name>